<evidence type="ECO:0000313" key="3">
    <source>
        <dbReference type="Proteomes" id="UP000836841"/>
    </source>
</evidence>
<gene>
    <name evidence="2" type="ORF">TAV2_LOCUS2754</name>
</gene>
<sequence>MASQDSTNLIVGSYVSFTLRVYEEFFHGTVYFYDPEDGSFGIEDVSRAENAEDYDRVDSNFQLLLEDIKDLKVIREPAPKPTTNTIKDDEKTTTPSEASSSTSTSN</sequence>
<proteinExistence type="predicted"/>
<accession>A0AAU9R9I7</accession>
<name>A0AAU9R9I7_THLAR</name>
<dbReference type="EMBL" id="OU466857">
    <property type="protein sequence ID" value="CAH2034572.1"/>
    <property type="molecule type" value="Genomic_DNA"/>
</dbReference>
<dbReference type="AlphaFoldDB" id="A0AAU9R9I7"/>
<feature type="compositionally biased region" description="Low complexity" evidence="1">
    <location>
        <begin position="93"/>
        <end position="106"/>
    </location>
</feature>
<dbReference type="Proteomes" id="UP000836841">
    <property type="component" value="Chromosome 1"/>
</dbReference>
<reference evidence="2 3" key="1">
    <citation type="submission" date="2022-03" db="EMBL/GenBank/DDBJ databases">
        <authorList>
            <person name="Nunn A."/>
            <person name="Chopra R."/>
            <person name="Nunn A."/>
            <person name="Contreras Garrido A."/>
        </authorList>
    </citation>
    <scope>NUCLEOTIDE SEQUENCE [LARGE SCALE GENOMIC DNA]</scope>
</reference>
<keyword evidence="3" id="KW-1185">Reference proteome</keyword>
<feature type="region of interest" description="Disordered" evidence="1">
    <location>
        <begin position="75"/>
        <end position="106"/>
    </location>
</feature>
<evidence type="ECO:0000313" key="2">
    <source>
        <dbReference type="EMBL" id="CAH2034572.1"/>
    </source>
</evidence>
<organism evidence="2 3">
    <name type="scientific">Thlaspi arvense</name>
    <name type="common">Field penny-cress</name>
    <dbReference type="NCBI Taxonomy" id="13288"/>
    <lineage>
        <taxon>Eukaryota</taxon>
        <taxon>Viridiplantae</taxon>
        <taxon>Streptophyta</taxon>
        <taxon>Embryophyta</taxon>
        <taxon>Tracheophyta</taxon>
        <taxon>Spermatophyta</taxon>
        <taxon>Magnoliopsida</taxon>
        <taxon>eudicotyledons</taxon>
        <taxon>Gunneridae</taxon>
        <taxon>Pentapetalae</taxon>
        <taxon>rosids</taxon>
        <taxon>malvids</taxon>
        <taxon>Brassicales</taxon>
        <taxon>Brassicaceae</taxon>
        <taxon>Thlaspideae</taxon>
        <taxon>Thlaspi</taxon>
    </lineage>
</organism>
<protein>
    <submittedName>
        <fullName evidence="2">Uncharacterized protein</fullName>
    </submittedName>
</protein>
<evidence type="ECO:0000256" key="1">
    <source>
        <dbReference type="SAM" id="MobiDB-lite"/>
    </source>
</evidence>